<proteinExistence type="predicted"/>
<protein>
    <submittedName>
        <fullName evidence="2">Alpha-amylase family protein</fullName>
    </submittedName>
</protein>
<comment type="caution">
    <text evidence="2">The sequence shown here is derived from an EMBL/GenBank/DDBJ whole genome shotgun (WGS) entry which is preliminary data.</text>
</comment>
<evidence type="ECO:0000313" key="2">
    <source>
        <dbReference type="EMBL" id="MBO8437645.1"/>
    </source>
</evidence>
<dbReference type="InterPro" id="IPR006047">
    <property type="entry name" value="GH13_cat_dom"/>
</dbReference>
<dbReference type="PANTHER" id="PTHR10357">
    <property type="entry name" value="ALPHA-AMYLASE FAMILY MEMBER"/>
    <property type="match status" value="1"/>
</dbReference>
<dbReference type="GO" id="GO:0004556">
    <property type="term" value="F:alpha-amylase activity"/>
    <property type="evidence" value="ECO:0007669"/>
    <property type="project" value="TreeGrafter"/>
</dbReference>
<dbReference type="Pfam" id="PF00128">
    <property type="entry name" value="Alpha-amylase"/>
    <property type="match status" value="1"/>
</dbReference>
<dbReference type="InterPro" id="IPR017853">
    <property type="entry name" value="GH"/>
</dbReference>
<reference evidence="2" key="2">
    <citation type="journal article" date="2021" name="PeerJ">
        <title>Extensive microbial diversity within the chicken gut microbiome revealed by metagenomics and culture.</title>
        <authorList>
            <person name="Gilroy R."/>
            <person name="Ravi A."/>
            <person name="Getino M."/>
            <person name="Pursley I."/>
            <person name="Horton D.L."/>
            <person name="Alikhan N.F."/>
            <person name="Baker D."/>
            <person name="Gharbi K."/>
            <person name="Hall N."/>
            <person name="Watson M."/>
            <person name="Adriaenssens E.M."/>
            <person name="Foster-Nyarko E."/>
            <person name="Jarju S."/>
            <person name="Secka A."/>
            <person name="Antonio M."/>
            <person name="Oren A."/>
            <person name="Chaudhuri R.R."/>
            <person name="La Ragione R."/>
            <person name="Hildebrand F."/>
            <person name="Pallen M.J."/>
        </authorList>
    </citation>
    <scope>NUCLEOTIDE SEQUENCE</scope>
    <source>
        <strain evidence="2">G3-4614</strain>
    </source>
</reference>
<dbReference type="GO" id="GO:0009313">
    <property type="term" value="P:oligosaccharide catabolic process"/>
    <property type="evidence" value="ECO:0007669"/>
    <property type="project" value="TreeGrafter"/>
</dbReference>
<accession>A0A9D9H3D1</accession>
<dbReference type="SMART" id="SM00642">
    <property type="entry name" value="Aamy"/>
    <property type="match status" value="1"/>
</dbReference>
<dbReference type="EMBL" id="JADIMW010000018">
    <property type="protein sequence ID" value="MBO8437645.1"/>
    <property type="molecule type" value="Genomic_DNA"/>
</dbReference>
<feature type="non-terminal residue" evidence="2">
    <location>
        <position position="477"/>
    </location>
</feature>
<dbReference type="AlphaFoldDB" id="A0A9D9H3D1"/>
<dbReference type="SUPFAM" id="SSF51445">
    <property type="entry name" value="(Trans)glycosidases"/>
    <property type="match status" value="1"/>
</dbReference>
<gene>
    <name evidence="2" type="ORF">IAC54_01940</name>
</gene>
<evidence type="ECO:0000313" key="3">
    <source>
        <dbReference type="Proteomes" id="UP000823636"/>
    </source>
</evidence>
<name>A0A9D9H3D1_9BACT</name>
<dbReference type="Gene3D" id="3.20.20.80">
    <property type="entry name" value="Glycosidases"/>
    <property type="match status" value="2"/>
</dbReference>
<dbReference type="CDD" id="cd11349">
    <property type="entry name" value="AmyAc_3"/>
    <property type="match status" value="1"/>
</dbReference>
<sequence length="477" mass="54266">MERIVIYQVLPRLFGNTNATCKPSGTIEENGCGKFADFTDAILKSIKELSVTHIWYTGIIEHATATDYSQYGITPDNKYVVKGIAGSPYAIKDYYDVDPDLAKDVPSRMQEFEQLIARTHAAGMKVIIDFVPNHVARRYDSDSTPANLRPIGADDNPKQQFSSTNNFYYLPGTKFAPTFYIGEGKTHYNESPAKVTGNDCFTPSPSVNDWYETVKLNYGIDYMSGAKHFYPYPDTWIKMRDILLYWASKGVDAFRCDMAEMVPVEFWQWCIAEVKKAYPDILFIAEVYNPLLYKSYTKTGGFDYLYDKVGLYDTLRAVLTGMRSAEAITWWWQSLGDELKDNMLHFTENHDEQRMASQQFAGDAQRAFPLFALSALVDKCPVMLYFGQELGEKGADAEGFSGADGRTTIFDYWSLATIRRWVTKGIKGLTPKEKALRNRYKKLLSAVTGENGISQGEFFDMMYANYNLHGFDISRNY</sequence>
<feature type="domain" description="Glycosyl hydrolase family 13 catalytic" evidence="1">
    <location>
        <begin position="8"/>
        <end position="419"/>
    </location>
</feature>
<reference evidence="2" key="1">
    <citation type="submission" date="2020-10" db="EMBL/GenBank/DDBJ databases">
        <authorList>
            <person name="Gilroy R."/>
        </authorList>
    </citation>
    <scope>NUCLEOTIDE SEQUENCE</scope>
    <source>
        <strain evidence="2">G3-4614</strain>
    </source>
</reference>
<dbReference type="Proteomes" id="UP000823636">
    <property type="component" value="Unassembled WGS sequence"/>
</dbReference>
<evidence type="ECO:0000259" key="1">
    <source>
        <dbReference type="SMART" id="SM00642"/>
    </source>
</evidence>
<organism evidence="2 3">
    <name type="scientific">Candidatus Caccoplasma merdipullorum</name>
    <dbReference type="NCBI Taxonomy" id="2840718"/>
    <lineage>
        <taxon>Bacteria</taxon>
        <taxon>Pseudomonadati</taxon>
        <taxon>Bacteroidota</taxon>
        <taxon>Bacteroidia</taxon>
        <taxon>Bacteroidales</taxon>
        <taxon>Bacteroidaceae</taxon>
        <taxon>Bacteroidaceae incertae sedis</taxon>
        <taxon>Candidatus Caccoplasma</taxon>
    </lineage>
</organism>
<dbReference type="PANTHER" id="PTHR10357:SF205">
    <property type="entry name" value="O-GLYCOSYL HYDROLASE FAMILY 13"/>
    <property type="match status" value="1"/>
</dbReference>